<dbReference type="InterPro" id="IPR025316">
    <property type="entry name" value="DUF4221"/>
</dbReference>
<name>A0ABQ1N193_9BACT</name>
<evidence type="ECO:0000313" key="1">
    <source>
        <dbReference type="EMBL" id="GGC51104.1"/>
    </source>
</evidence>
<dbReference type="EMBL" id="BMFD01000016">
    <property type="protein sequence ID" value="GGC51104.1"/>
    <property type="molecule type" value="Genomic_DNA"/>
</dbReference>
<proteinExistence type="predicted"/>
<accession>A0ABQ1N193</accession>
<comment type="caution">
    <text evidence="1">The sequence shown here is derived from an EMBL/GenBank/DDBJ whole genome shotgun (WGS) entry which is preliminary data.</text>
</comment>
<keyword evidence="2" id="KW-1185">Reference proteome</keyword>
<sequence length="371" mass="42996">MRKLKGFSLLSFISIIFFSCSSEENLKSANIEGDLADYATDTIYFEKDLTTKSLPLEFTYQKEGDKEFLYGMSDFNLLKYEYPSGKLISNITFEKEGPDGIGGYFSGKLITSDGIFFISNQKEVLHIDFDSKVSKRISLPFTTENRMAANFSAQQGNKMYWHSERQTLMVTDVPFLLKEPILNYQDWIWEFDFKQEKKEVAAQFKFPEPYSEFLDDPELGIYFHLFLKDKNQHLVGFPASDSLLVIHDDLRSKAYAGSNENLEFKKGTTEARGEYTVFSPSVETSRYKWMMHDPYQGLILRHLIIQQGQDDNIVFSKNSFIILDESLTKIGEVKFSDREINNLGFSTPNGFYLKMGRQESDDREGYVRFNF</sequence>
<dbReference type="Pfam" id="PF13970">
    <property type="entry name" value="DUF4221"/>
    <property type="match status" value="1"/>
</dbReference>
<dbReference type="Proteomes" id="UP000635885">
    <property type="component" value="Unassembled WGS sequence"/>
</dbReference>
<protein>
    <recommendedName>
        <fullName evidence="3">DUF4221 domain-containing protein</fullName>
    </recommendedName>
</protein>
<evidence type="ECO:0008006" key="3">
    <source>
        <dbReference type="Google" id="ProtNLM"/>
    </source>
</evidence>
<reference evidence="2" key="1">
    <citation type="journal article" date="2019" name="Int. J. Syst. Evol. Microbiol.">
        <title>The Global Catalogue of Microorganisms (GCM) 10K type strain sequencing project: providing services to taxonomists for standard genome sequencing and annotation.</title>
        <authorList>
            <consortium name="The Broad Institute Genomics Platform"/>
            <consortium name="The Broad Institute Genome Sequencing Center for Infectious Disease"/>
            <person name="Wu L."/>
            <person name="Ma J."/>
        </authorList>
    </citation>
    <scope>NUCLEOTIDE SEQUENCE [LARGE SCALE GENOMIC DNA]</scope>
    <source>
        <strain evidence="2">CGMCC 1.12479</strain>
    </source>
</reference>
<organism evidence="1 2">
    <name type="scientific">Belliella aquatica</name>
    <dbReference type="NCBI Taxonomy" id="1323734"/>
    <lineage>
        <taxon>Bacteria</taxon>
        <taxon>Pseudomonadati</taxon>
        <taxon>Bacteroidota</taxon>
        <taxon>Cytophagia</taxon>
        <taxon>Cytophagales</taxon>
        <taxon>Cyclobacteriaceae</taxon>
        <taxon>Belliella</taxon>
    </lineage>
</organism>
<gene>
    <name evidence="1" type="ORF">GCM10010993_32040</name>
</gene>
<evidence type="ECO:0000313" key="2">
    <source>
        <dbReference type="Proteomes" id="UP000635885"/>
    </source>
</evidence>
<dbReference type="PROSITE" id="PS51257">
    <property type="entry name" value="PROKAR_LIPOPROTEIN"/>
    <property type="match status" value="1"/>
</dbReference>
<dbReference type="RefSeq" id="WP_188444120.1">
    <property type="nucleotide sequence ID" value="NZ_BMFD01000016.1"/>
</dbReference>